<dbReference type="Proteomes" id="UP000242146">
    <property type="component" value="Unassembled WGS sequence"/>
</dbReference>
<name>A0A1X2GU76_9FUNG</name>
<feature type="transmembrane region" description="Helical" evidence="1">
    <location>
        <begin position="153"/>
        <end position="172"/>
    </location>
</feature>
<proteinExistence type="predicted"/>
<feature type="transmembrane region" description="Helical" evidence="1">
    <location>
        <begin position="193"/>
        <end position="213"/>
    </location>
</feature>
<dbReference type="OrthoDB" id="18869at2759"/>
<feature type="transmembrane region" description="Helical" evidence="1">
    <location>
        <begin position="53"/>
        <end position="80"/>
    </location>
</feature>
<sequence length="324" mass="36161">MGVHPRHDRTVRILGRIGFIAKGLVYAVMGGLCISTAQHLGTDLDGTESPMGAFIFLGLFTIGTPILIVLFISLLFYSVWRFWEGSLGQGSDAIESTFHNFFRYRLSPIVSGMVYLGYIAYIGKLLSDTREERIQEATSPTGCFPGCWAAGNIFHRMAVGFVGIAFVIAFLSQLQNGCSGRWHRDLMLHHVTLVEKIIMLVLGHLGFLARAGVSWKNPRHRESLTRFFYVARLAKDAFSDAINQVIGVHGGTVGLWFLGIGLILFGMFAAANAYYKYYPTPPPSRSASPLPDPEYLELTRPPSPFQRTRRCLWQTRHRQNTSPA</sequence>
<evidence type="ECO:0000256" key="1">
    <source>
        <dbReference type="SAM" id="Phobius"/>
    </source>
</evidence>
<keyword evidence="1" id="KW-1133">Transmembrane helix</keyword>
<dbReference type="Pfam" id="PF06724">
    <property type="entry name" value="DUF1206"/>
    <property type="match status" value="1"/>
</dbReference>
<dbReference type="AlphaFoldDB" id="A0A1X2GU76"/>
<organism evidence="3 4">
    <name type="scientific">Hesseltinella vesiculosa</name>
    <dbReference type="NCBI Taxonomy" id="101127"/>
    <lineage>
        <taxon>Eukaryota</taxon>
        <taxon>Fungi</taxon>
        <taxon>Fungi incertae sedis</taxon>
        <taxon>Mucoromycota</taxon>
        <taxon>Mucoromycotina</taxon>
        <taxon>Mucoromycetes</taxon>
        <taxon>Mucorales</taxon>
        <taxon>Cunninghamellaceae</taxon>
        <taxon>Hesseltinella</taxon>
    </lineage>
</organism>
<feature type="transmembrane region" description="Helical" evidence="1">
    <location>
        <begin position="20"/>
        <end position="41"/>
    </location>
</feature>
<evidence type="ECO:0000313" key="3">
    <source>
        <dbReference type="EMBL" id="ORX61565.1"/>
    </source>
</evidence>
<evidence type="ECO:0000259" key="2">
    <source>
        <dbReference type="Pfam" id="PF06724"/>
    </source>
</evidence>
<protein>
    <recommendedName>
        <fullName evidence="2">DUF1206 domain-containing protein</fullName>
    </recommendedName>
</protein>
<feature type="transmembrane region" description="Helical" evidence="1">
    <location>
        <begin position="253"/>
        <end position="275"/>
    </location>
</feature>
<gene>
    <name evidence="3" type="ORF">DM01DRAFT_317252</name>
</gene>
<keyword evidence="1" id="KW-0812">Transmembrane</keyword>
<reference evidence="3 4" key="1">
    <citation type="submission" date="2016-07" db="EMBL/GenBank/DDBJ databases">
        <title>Pervasive Adenine N6-methylation of Active Genes in Fungi.</title>
        <authorList>
            <consortium name="DOE Joint Genome Institute"/>
            <person name="Mondo S.J."/>
            <person name="Dannebaum R.O."/>
            <person name="Kuo R.C."/>
            <person name="Labutti K."/>
            <person name="Haridas S."/>
            <person name="Kuo A."/>
            <person name="Salamov A."/>
            <person name="Ahrendt S.R."/>
            <person name="Lipzen A."/>
            <person name="Sullivan W."/>
            <person name="Andreopoulos W.B."/>
            <person name="Clum A."/>
            <person name="Lindquist E."/>
            <person name="Daum C."/>
            <person name="Ramamoorthy G.K."/>
            <person name="Gryganskyi A."/>
            <person name="Culley D."/>
            <person name="Magnuson J.K."/>
            <person name="James T.Y."/>
            <person name="O'Malley M.A."/>
            <person name="Stajich J.E."/>
            <person name="Spatafora J.W."/>
            <person name="Visel A."/>
            <person name="Grigoriev I.V."/>
        </authorList>
    </citation>
    <scope>NUCLEOTIDE SEQUENCE [LARGE SCALE GENOMIC DNA]</scope>
    <source>
        <strain evidence="3 4">NRRL 3301</strain>
    </source>
</reference>
<evidence type="ECO:0000313" key="4">
    <source>
        <dbReference type="Proteomes" id="UP000242146"/>
    </source>
</evidence>
<keyword evidence="4" id="KW-1185">Reference proteome</keyword>
<dbReference type="InterPro" id="IPR009597">
    <property type="entry name" value="DUF1206"/>
</dbReference>
<accession>A0A1X2GU76</accession>
<comment type="caution">
    <text evidence="3">The sequence shown here is derived from an EMBL/GenBank/DDBJ whole genome shotgun (WGS) entry which is preliminary data.</text>
</comment>
<feature type="domain" description="DUF1206" evidence="2">
    <location>
        <begin position="17"/>
        <end position="85"/>
    </location>
</feature>
<dbReference type="EMBL" id="MCGT01000003">
    <property type="protein sequence ID" value="ORX61565.1"/>
    <property type="molecule type" value="Genomic_DNA"/>
</dbReference>
<keyword evidence="1" id="KW-0472">Membrane</keyword>
<feature type="transmembrane region" description="Helical" evidence="1">
    <location>
        <begin position="101"/>
        <end position="121"/>
    </location>
</feature>